<dbReference type="EMBL" id="JABDTM020027707">
    <property type="protein sequence ID" value="KAH0810116.1"/>
    <property type="molecule type" value="Genomic_DNA"/>
</dbReference>
<dbReference type="SUPFAM" id="SSF49764">
    <property type="entry name" value="HSP20-like chaperones"/>
    <property type="match status" value="1"/>
</dbReference>
<dbReference type="Pfam" id="PF00011">
    <property type="entry name" value="HSP20"/>
    <property type="match status" value="1"/>
</dbReference>
<dbReference type="PANTHER" id="PTHR45640:SF13">
    <property type="entry name" value="HEAT SHOCK PROTEIN 22-RELATED"/>
    <property type="match status" value="1"/>
</dbReference>
<dbReference type="InterPro" id="IPR001436">
    <property type="entry name" value="Alpha-crystallin/sHSP_animal"/>
</dbReference>
<dbReference type="CDD" id="cd06526">
    <property type="entry name" value="metazoan_ACD"/>
    <property type="match status" value="1"/>
</dbReference>
<sequence length="170" mass="19367">MALWTLTDPFATSRPLDRHFGFHLDPGDFAFHNFLRYPEYLRSWRSAASCQDSGFSVSFGKDKFEANLDVQQFKPEEITVKVSDNTVTVEGKHDERVDEHGYISRHFVRRYVLAEGHDGGRIESKLSSDGVLTITAPKNESGEEKMIPIVQTGRSSREVEQQQSEGEKEE</sequence>
<dbReference type="PROSITE" id="PS01031">
    <property type="entry name" value="SHSP"/>
    <property type="match status" value="1"/>
</dbReference>
<dbReference type="AlphaFoldDB" id="A0A8J6H9A3"/>
<keyword evidence="1" id="KW-0346">Stress response</keyword>
<dbReference type="GO" id="GO:0005634">
    <property type="term" value="C:nucleus"/>
    <property type="evidence" value="ECO:0007669"/>
    <property type="project" value="TreeGrafter"/>
</dbReference>
<dbReference type="InterPro" id="IPR008978">
    <property type="entry name" value="HSP20-like_chaperone"/>
</dbReference>
<dbReference type="PANTHER" id="PTHR45640">
    <property type="entry name" value="HEAT SHOCK PROTEIN HSP-12.2-RELATED"/>
    <property type="match status" value="1"/>
</dbReference>
<evidence type="ECO:0000259" key="5">
    <source>
        <dbReference type="PROSITE" id="PS01031"/>
    </source>
</evidence>
<feature type="region of interest" description="Disordered" evidence="4">
    <location>
        <begin position="135"/>
        <end position="170"/>
    </location>
</feature>
<comment type="similarity">
    <text evidence="2 3">Belongs to the small heat shock protein (HSP20) family.</text>
</comment>
<reference evidence="6" key="2">
    <citation type="submission" date="2021-08" db="EMBL/GenBank/DDBJ databases">
        <authorList>
            <person name="Eriksson T."/>
        </authorList>
    </citation>
    <scope>NUCLEOTIDE SEQUENCE</scope>
    <source>
        <strain evidence="6">Stoneville</strain>
        <tissue evidence="6">Whole head</tissue>
    </source>
</reference>
<evidence type="ECO:0000256" key="1">
    <source>
        <dbReference type="ARBA" id="ARBA00023016"/>
    </source>
</evidence>
<dbReference type="GO" id="GO:0009408">
    <property type="term" value="P:response to heat"/>
    <property type="evidence" value="ECO:0007669"/>
    <property type="project" value="TreeGrafter"/>
</dbReference>
<organism evidence="6 7">
    <name type="scientific">Tenebrio molitor</name>
    <name type="common">Yellow mealworm beetle</name>
    <dbReference type="NCBI Taxonomy" id="7067"/>
    <lineage>
        <taxon>Eukaryota</taxon>
        <taxon>Metazoa</taxon>
        <taxon>Ecdysozoa</taxon>
        <taxon>Arthropoda</taxon>
        <taxon>Hexapoda</taxon>
        <taxon>Insecta</taxon>
        <taxon>Pterygota</taxon>
        <taxon>Neoptera</taxon>
        <taxon>Endopterygota</taxon>
        <taxon>Coleoptera</taxon>
        <taxon>Polyphaga</taxon>
        <taxon>Cucujiformia</taxon>
        <taxon>Tenebrionidae</taxon>
        <taxon>Tenebrio</taxon>
    </lineage>
</organism>
<reference evidence="6" key="1">
    <citation type="journal article" date="2020" name="J Insects Food Feed">
        <title>The yellow mealworm (Tenebrio molitor) genome: a resource for the emerging insects as food and feed industry.</title>
        <authorList>
            <person name="Eriksson T."/>
            <person name="Andere A."/>
            <person name="Kelstrup H."/>
            <person name="Emery V."/>
            <person name="Picard C."/>
        </authorList>
    </citation>
    <scope>NUCLEOTIDE SEQUENCE</scope>
    <source>
        <strain evidence="6">Stoneville</strain>
        <tissue evidence="6">Whole head</tissue>
    </source>
</reference>
<evidence type="ECO:0000256" key="2">
    <source>
        <dbReference type="PROSITE-ProRule" id="PRU00285"/>
    </source>
</evidence>
<keyword evidence="7" id="KW-1185">Reference proteome</keyword>
<comment type="caution">
    <text evidence="6">The sequence shown here is derived from an EMBL/GenBank/DDBJ whole genome shotgun (WGS) entry which is preliminary data.</text>
</comment>
<accession>A0A8J6H9A3</accession>
<evidence type="ECO:0000313" key="7">
    <source>
        <dbReference type="Proteomes" id="UP000719412"/>
    </source>
</evidence>
<dbReference type="Gene3D" id="2.60.40.790">
    <property type="match status" value="1"/>
</dbReference>
<proteinExistence type="inferred from homology"/>
<evidence type="ECO:0000256" key="3">
    <source>
        <dbReference type="RuleBase" id="RU003616"/>
    </source>
</evidence>
<feature type="domain" description="SHSP" evidence="5">
    <location>
        <begin position="46"/>
        <end position="152"/>
    </location>
</feature>
<dbReference type="GO" id="GO:0042026">
    <property type="term" value="P:protein refolding"/>
    <property type="evidence" value="ECO:0007669"/>
    <property type="project" value="TreeGrafter"/>
</dbReference>
<gene>
    <name evidence="6" type="ORF">GEV33_012671</name>
</gene>
<evidence type="ECO:0000313" key="6">
    <source>
        <dbReference type="EMBL" id="KAH0810116.1"/>
    </source>
</evidence>
<evidence type="ECO:0000256" key="4">
    <source>
        <dbReference type="SAM" id="MobiDB-lite"/>
    </source>
</evidence>
<protein>
    <recommendedName>
        <fullName evidence="5">SHSP domain-containing protein</fullName>
    </recommendedName>
</protein>
<dbReference type="Proteomes" id="UP000719412">
    <property type="component" value="Unassembled WGS sequence"/>
</dbReference>
<dbReference type="GO" id="GO:0005737">
    <property type="term" value="C:cytoplasm"/>
    <property type="evidence" value="ECO:0007669"/>
    <property type="project" value="TreeGrafter"/>
</dbReference>
<name>A0A8J6H9A3_TENMO</name>
<dbReference type="InterPro" id="IPR002068">
    <property type="entry name" value="A-crystallin/Hsp20_dom"/>
</dbReference>
<dbReference type="GO" id="GO:0051082">
    <property type="term" value="F:unfolded protein binding"/>
    <property type="evidence" value="ECO:0007669"/>
    <property type="project" value="TreeGrafter"/>
</dbReference>
<dbReference type="PRINTS" id="PR00299">
    <property type="entry name" value="ACRYSTALLIN"/>
</dbReference>